<dbReference type="GeneID" id="98406576"/>
<dbReference type="Proteomes" id="UP000397656">
    <property type="component" value="Plasmid pRK1-1"/>
</dbReference>
<protein>
    <submittedName>
        <fullName evidence="1">Uncharacterized protein</fullName>
    </submittedName>
</protein>
<reference evidence="1 2" key="1">
    <citation type="submission" date="2020-10" db="EMBL/GenBank/DDBJ databases">
        <title>Complete genome sequence of Cupriavidus basilensis CCUG 49340T.</title>
        <authorList>
            <person name="Salva-Serra F."/>
            <person name="Donoso R.A."/>
            <person name="Cho K.H."/>
            <person name="Yoo J.A."/>
            <person name="Lee K."/>
            <person name="Yoon S.-H."/>
            <person name="Perez-Pantoja D."/>
            <person name="Moore E.R.B."/>
        </authorList>
    </citation>
    <scope>NUCLEOTIDE SEQUENCE [LARGE SCALE GENOMIC DNA]</scope>
    <source>
        <strain evidence="2">CCUG 49340</strain>
        <plasmid evidence="1 2">pRK1-1</plasmid>
    </source>
</reference>
<evidence type="ECO:0000313" key="2">
    <source>
        <dbReference type="Proteomes" id="UP000397656"/>
    </source>
</evidence>
<accession>A0A7M2H9G5</accession>
<dbReference type="RefSeq" id="WP_158577658.1">
    <property type="nucleotide sequence ID" value="NZ_CP062805.1"/>
</dbReference>
<proteinExistence type="predicted"/>
<dbReference type="EMBL" id="CP062805">
    <property type="protein sequence ID" value="QOT81624.1"/>
    <property type="molecule type" value="Genomic_DNA"/>
</dbReference>
<gene>
    <name evidence="1" type="ORF">F7R26_037015</name>
</gene>
<dbReference type="AlphaFoldDB" id="A0A7M2H9G5"/>
<sequence>MADPLFSVDTKDFDIDKCRFALIASSALQIVIGVTGRPLQTPAAISDNG</sequence>
<evidence type="ECO:0000313" key="1">
    <source>
        <dbReference type="EMBL" id="QOT81624.1"/>
    </source>
</evidence>
<name>A0A7M2H9G5_9BURK</name>
<organism evidence="1 2">
    <name type="scientific">Cupriavidus basilensis</name>
    <dbReference type="NCBI Taxonomy" id="68895"/>
    <lineage>
        <taxon>Bacteria</taxon>
        <taxon>Pseudomonadati</taxon>
        <taxon>Pseudomonadota</taxon>
        <taxon>Betaproteobacteria</taxon>
        <taxon>Burkholderiales</taxon>
        <taxon>Burkholderiaceae</taxon>
        <taxon>Cupriavidus</taxon>
    </lineage>
</organism>
<keyword evidence="1" id="KW-0614">Plasmid</keyword>
<geneLocation type="plasmid" evidence="1 2">
    <name>pRK1-1</name>
</geneLocation>